<accession>A0A559JCG4</accession>
<keyword evidence="4" id="KW-1185">Reference proteome</keyword>
<comment type="caution">
    <text evidence="3">The sequence shown here is derived from an EMBL/GenBank/DDBJ whole genome shotgun (WGS) entry which is preliminary data.</text>
</comment>
<dbReference type="Pfam" id="PF13290">
    <property type="entry name" value="CHB_HEX_C_1"/>
    <property type="match status" value="1"/>
</dbReference>
<gene>
    <name evidence="3" type="ORF">FPZ49_34945</name>
</gene>
<dbReference type="Proteomes" id="UP000317036">
    <property type="component" value="Unassembled WGS sequence"/>
</dbReference>
<sequence>MPTATLACGSKVANHSSVTLSIATIGATNYYTTNRTIPTTSSDDQRSAREKRSVRAIAGAARANCDR</sequence>
<proteinExistence type="predicted"/>
<feature type="domain" description="GH29D-like beta-sandwich" evidence="2">
    <location>
        <begin position="11"/>
        <end position="43"/>
    </location>
</feature>
<reference evidence="3 4" key="1">
    <citation type="submission" date="2019-07" db="EMBL/GenBank/DDBJ databases">
        <authorList>
            <person name="Kim J."/>
        </authorList>
    </citation>
    <scope>NUCLEOTIDE SEQUENCE [LARGE SCALE GENOMIC DNA]</scope>
    <source>
        <strain evidence="3 4">JC52</strain>
    </source>
</reference>
<dbReference type="InterPro" id="IPR059177">
    <property type="entry name" value="GH29D-like_dom"/>
</dbReference>
<evidence type="ECO:0000259" key="2">
    <source>
        <dbReference type="Pfam" id="PF13290"/>
    </source>
</evidence>
<feature type="region of interest" description="Disordered" evidence="1">
    <location>
        <begin position="33"/>
        <end position="52"/>
    </location>
</feature>
<organism evidence="3 4">
    <name type="scientific">Paenibacillus cremeus</name>
    <dbReference type="NCBI Taxonomy" id="2163881"/>
    <lineage>
        <taxon>Bacteria</taxon>
        <taxon>Bacillati</taxon>
        <taxon>Bacillota</taxon>
        <taxon>Bacilli</taxon>
        <taxon>Bacillales</taxon>
        <taxon>Paenibacillaceae</taxon>
        <taxon>Paenibacillus</taxon>
    </lineage>
</organism>
<dbReference type="EMBL" id="VNJI01000104">
    <property type="protein sequence ID" value="TVX97572.1"/>
    <property type="molecule type" value="Genomic_DNA"/>
</dbReference>
<feature type="compositionally biased region" description="Basic and acidic residues" evidence="1">
    <location>
        <begin position="43"/>
        <end position="52"/>
    </location>
</feature>
<dbReference type="AlphaFoldDB" id="A0A559JCG4"/>
<evidence type="ECO:0000313" key="3">
    <source>
        <dbReference type="EMBL" id="TVX97572.1"/>
    </source>
</evidence>
<feature type="compositionally biased region" description="Polar residues" evidence="1">
    <location>
        <begin position="33"/>
        <end position="42"/>
    </location>
</feature>
<protein>
    <recommendedName>
        <fullName evidence="2">GH29D-like beta-sandwich domain-containing protein</fullName>
    </recommendedName>
</protein>
<evidence type="ECO:0000256" key="1">
    <source>
        <dbReference type="SAM" id="MobiDB-lite"/>
    </source>
</evidence>
<evidence type="ECO:0000313" key="4">
    <source>
        <dbReference type="Proteomes" id="UP000317036"/>
    </source>
</evidence>
<name>A0A559JCG4_9BACL</name>